<dbReference type="PIRSF" id="PIRSF005690">
    <property type="entry name" value="GerBA"/>
    <property type="match status" value="1"/>
</dbReference>
<feature type="transmembrane region" description="Helical" evidence="3">
    <location>
        <begin position="382"/>
        <end position="401"/>
    </location>
</feature>
<dbReference type="PANTHER" id="PTHR22550">
    <property type="entry name" value="SPORE GERMINATION PROTEIN"/>
    <property type="match status" value="1"/>
</dbReference>
<dbReference type="Proteomes" id="UP000219636">
    <property type="component" value="Unassembled WGS sequence"/>
</dbReference>
<dbReference type="GO" id="GO:0009847">
    <property type="term" value="P:spore germination"/>
    <property type="evidence" value="ECO:0007669"/>
    <property type="project" value="InterPro"/>
</dbReference>
<dbReference type="OrthoDB" id="9772630at2"/>
<protein>
    <submittedName>
        <fullName evidence="4">Spore germination protein KA</fullName>
    </submittedName>
</protein>
<evidence type="ECO:0000256" key="3">
    <source>
        <dbReference type="SAM" id="Phobius"/>
    </source>
</evidence>
<organism evidence="4 5">
    <name type="scientific">Ureibacillus xyleni</name>
    <dbReference type="NCBI Taxonomy" id="614648"/>
    <lineage>
        <taxon>Bacteria</taxon>
        <taxon>Bacillati</taxon>
        <taxon>Bacillota</taxon>
        <taxon>Bacilli</taxon>
        <taxon>Bacillales</taxon>
        <taxon>Caryophanaceae</taxon>
        <taxon>Ureibacillus</taxon>
    </lineage>
</organism>
<evidence type="ECO:0000313" key="4">
    <source>
        <dbReference type="EMBL" id="SOC10629.1"/>
    </source>
</evidence>
<dbReference type="EMBL" id="OBMQ01000006">
    <property type="protein sequence ID" value="SOC10629.1"/>
    <property type="molecule type" value="Genomic_DNA"/>
</dbReference>
<feature type="transmembrane region" description="Helical" evidence="3">
    <location>
        <begin position="344"/>
        <end position="370"/>
    </location>
</feature>
<name>A0A285SR72_9BACL</name>
<feature type="transmembrane region" description="Helical" evidence="3">
    <location>
        <begin position="407"/>
        <end position="427"/>
    </location>
</feature>
<keyword evidence="3" id="KW-0812">Transmembrane</keyword>
<dbReference type="RefSeq" id="WP_097073731.1">
    <property type="nucleotide sequence ID" value="NZ_OBMQ01000006.1"/>
</dbReference>
<feature type="transmembrane region" description="Helical" evidence="3">
    <location>
        <begin position="313"/>
        <end position="332"/>
    </location>
</feature>
<reference evidence="5" key="1">
    <citation type="submission" date="2017-08" db="EMBL/GenBank/DDBJ databases">
        <authorList>
            <person name="Varghese N."/>
            <person name="Submissions S."/>
        </authorList>
    </citation>
    <scope>NUCLEOTIDE SEQUENCE [LARGE SCALE GENOMIC DNA]</scope>
    <source>
        <strain evidence="5">JC22</strain>
    </source>
</reference>
<evidence type="ECO:0000256" key="2">
    <source>
        <dbReference type="ARBA" id="ARBA00023136"/>
    </source>
</evidence>
<dbReference type="AlphaFoldDB" id="A0A285SR72"/>
<dbReference type="GO" id="GO:0016020">
    <property type="term" value="C:membrane"/>
    <property type="evidence" value="ECO:0007669"/>
    <property type="project" value="InterPro"/>
</dbReference>
<feature type="transmembrane region" description="Helical" evidence="3">
    <location>
        <begin position="439"/>
        <end position="466"/>
    </location>
</feature>
<dbReference type="InterPro" id="IPR004995">
    <property type="entry name" value="Spore_Ger"/>
</dbReference>
<evidence type="ECO:0000313" key="5">
    <source>
        <dbReference type="Proteomes" id="UP000219636"/>
    </source>
</evidence>
<dbReference type="InterPro" id="IPR050768">
    <property type="entry name" value="UPF0353/GerABKA_families"/>
</dbReference>
<keyword evidence="5" id="KW-1185">Reference proteome</keyword>
<gene>
    <name evidence="4" type="ORF">SAMN05880501_10620</name>
</gene>
<proteinExistence type="inferred from homology"/>
<comment type="similarity">
    <text evidence="1">Belongs to the GerABKA family.</text>
</comment>
<dbReference type="PANTHER" id="PTHR22550:SF5">
    <property type="entry name" value="LEUCINE ZIPPER PROTEIN 4"/>
    <property type="match status" value="1"/>
</dbReference>
<keyword evidence="2 3" id="KW-0472">Membrane</keyword>
<sequence>MKRKLLKQLFSQEKEQTQHNIEQSSKAEDYTKKKLVEPNLDKTMETIKKIYSVPRNSDFSIRNIHIGGLGKMAAVLYISTITDTTIIEDHILRPLLQNKDANKTIENIISAPTITNVQVIEDIITNLNLGNTVLLIEGFEEAYVFSTAKFDGRSIEKAENEVVLKGPKEAFNESANSNISLIRKKIKNENLIVEASTISKRSKNELYILYVKDISNEKLLNKVKNKINSLDMDSIQNVSILEELIVDYPKSIFPTVLYTERPDRASTFLESGFIVLIMENSPAALILPATFWSFIHNPEDHYLRFIYGNFIRALRMVALFITLFISSIYISVTNYHAEMIPPDLLLAIAATREIVPFPAIVEILIMEICFELIREAGLRVPNPIGPTIGIVGALILGQAAVQANLVSPLVVIIVALGGLSSFAIGDINMNSSIRLIRFLFIFSAALFGFYGMTALFVLGIFNIVLIRSFGVPYFAPMTPYYKSSRDTIFRKTLKREIFRPGYIKPKDIQNKAGD</sequence>
<dbReference type="Pfam" id="PF03323">
    <property type="entry name" value="GerA"/>
    <property type="match status" value="1"/>
</dbReference>
<evidence type="ECO:0000256" key="1">
    <source>
        <dbReference type="ARBA" id="ARBA00005278"/>
    </source>
</evidence>
<keyword evidence="3" id="KW-1133">Transmembrane helix</keyword>
<accession>A0A285SR72</accession>